<name>A0A8C3G035_CYCLU</name>
<dbReference type="InterPro" id="IPR011011">
    <property type="entry name" value="Znf_FYVE_PHD"/>
</dbReference>
<dbReference type="InterPro" id="IPR019787">
    <property type="entry name" value="Znf_PHD-finger"/>
</dbReference>
<dbReference type="Pfam" id="PF00097">
    <property type="entry name" value="zf-C3HC4"/>
    <property type="match status" value="1"/>
</dbReference>
<dbReference type="InterPro" id="IPR029071">
    <property type="entry name" value="Ubiquitin-like_domsf"/>
</dbReference>
<dbReference type="SMART" id="SM00249">
    <property type="entry name" value="PHD"/>
    <property type="match status" value="1"/>
</dbReference>
<dbReference type="SMART" id="SM00184">
    <property type="entry name" value="RING"/>
    <property type="match status" value="2"/>
</dbReference>
<dbReference type="GO" id="GO:0008270">
    <property type="term" value="F:zinc ion binding"/>
    <property type="evidence" value="ECO:0007669"/>
    <property type="project" value="UniProtKB-KW"/>
</dbReference>
<dbReference type="InterPro" id="IPR001965">
    <property type="entry name" value="Znf_PHD"/>
</dbReference>
<dbReference type="PROSITE" id="PS51015">
    <property type="entry name" value="YDG"/>
    <property type="match status" value="1"/>
</dbReference>
<dbReference type="EC" id="2.3.2.27" evidence="19"/>
<dbReference type="GO" id="GO:0006950">
    <property type="term" value="P:response to stress"/>
    <property type="evidence" value="ECO:0007669"/>
    <property type="project" value="UniProtKB-ARBA"/>
</dbReference>
<evidence type="ECO:0000256" key="9">
    <source>
        <dbReference type="ARBA" id="ARBA00022786"/>
    </source>
</evidence>
<dbReference type="SUPFAM" id="SSF88697">
    <property type="entry name" value="PUA domain-like"/>
    <property type="match status" value="1"/>
</dbReference>
<evidence type="ECO:0000256" key="16">
    <source>
        <dbReference type="ARBA" id="ARBA00023306"/>
    </source>
</evidence>
<dbReference type="GeneTree" id="ENSGT00390000008296"/>
<dbReference type="FunFam" id="2.30.30.1150:FF:000001">
    <property type="entry name" value="E3 ubiquitin-protein ligase UHRF2 isoform X1"/>
    <property type="match status" value="1"/>
</dbReference>
<organism evidence="25 26">
    <name type="scientific">Cyclopterus lumpus</name>
    <name type="common">Lumpsucker</name>
    <dbReference type="NCBI Taxonomy" id="8103"/>
    <lineage>
        <taxon>Eukaryota</taxon>
        <taxon>Metazoa</taxon>
        <taxon>Chordata</taxon>
        <taxon>Craniata</taxon>
        <taxon>Vertebrata</taxon>
        <taxon>Euteleostomi</taxon>
        <taxon>Actinopterygii</taxon>
        <taxon>Neopterygii</taxon>
        <taxon>Teleostei</taxon>
        <taxon>Neoteleostei</taxon>
        <taxon>Acanthomorphata</taxon>
        <taxon>Eupercaria</taxon>
        <taxon>Perciformes</taxon>
        <taxon>Cottioidei</taxon>
        <taxon>Cottales</taxon>
        <taxon>Cyclopteridae</taxon>
        <taxon>Cyclopterus</taxon>
    </lineage>
</organism>
<dbReference type="InterPro" id="IPR036987">
    <property type="entry name" value="SRA-YDG_sf"/>
</dbReference>
<dbReference type="InterPro" id="IPR001841">
    <property type="entry name" value="Znf_RING"/>
</dbReference>
<dbReference type="CDD" id="cd20457">
    <property type="entry name" value="Tudor_UHRF1_rpt2"/>
    <property type="match status" value="1"/>
</dbReference>
<dbReference type="Pfam" id="PF12148">
    <property type="entry name" value="TTD"/>
    <property type="match status" value="1"/>
</dbReference>
<evidence type="ECO:0000256" key="14">
    <source>
        <dbReference type="ARBA" id="ARBA00023163"/>
    </source>
</evidence>
<dbReference type="Ensembl" id="ENSCLMT00005026140.1">
    <property type="protein sequence ID" value="ENSCLMP00005025006.1"/>
    <property type="gene ID" value="ENSCLMG00005011799.1"/>
</dbReference>
<feature type="domain" description="RING-type" evidence="23">
    <location>
        <begin position="705"/>
        <end position="744"/>
    </location>
</feature>
<keyword evidence="14" id="KW-0804">Transcription</keyword>
<feature type="domain" description="Ubiquitin-like" evidence="22">
    <location>
        <begin position="1"/>
        <end position="78"/>
    </location>
</feature>
<dbReference type="FunFam" id="2.30.30.140:FF:000068">
    <property type="entry name" value="E3 ubiquitin-protein ligase UHRF1 isoform 1"/>
    <property type="match status" value="1"/>
</dbReference>
<keyword evidence="13 19" id="KW-0238">DNA-binding</keyword>
<dbReference type="Pfam" id="PF00240">
    <property type="entry name" value="ubiquitin"/>
    <property type="match status" value="1"/>
</dbReference>
<dbReference type="InterPro" id="IPR018957">
    <property type="entry name" value="Znf_C3HC4_RING-type"/>
</dbReference>
<accession>A0A8C3G035</accession>
<evidence type="ECO:0000313" key="26">
    <source>
        <dbReference type="Proteomes" id="UP000694565"/>
    </source>
</evidence>
<dbReference type="PROSITE" id="PS50089">
    <property type="entry name" value="ZF_RING_2"/>
    <property type="match status" value="2"/>
</dbReference>
<evidence type="ECO:0000259" key="23">
    <source>
        <dbReference type="PROSITE" id="PS50089"/>
    </source>
</evidence>
<keyword evidence="11" id="KW-0156">Chromatin regulator</keyword>
<dbReference type="Pfam" id="PF02182">
    <property type="entry name" value="SAD_SRA"/>
    <property type="match status" value="1"/>
</dbReference>
<dbReference type="SMART" id="SM00213">
    <property type="entry name" value="UBQ"/>
    <property type="match status" value="1"/>
</dbReference>
<dbReference type="GO" id="GO:0005634">
    <property type="term" value="C:nucleus"/>
    <property type="evidence" value="ECO:0007669"/>
    <property type="project" value="UniProtKB-SubCell"/>
</dbReference>
<evidence type="ECO:0000256" key="3">
    <source>
        <dbReference type="ARBA" id="ARBA00022491"/>
    </source>
</evidence>
<dbReference type="PROSITE" id="PS50053">
    <property type="entry name" value="UBIQUITIN_2"/>
    <property type="match status" value="1"/>
</dbReference>
<dbReference type="CDD" id="cd16769">
    <property type="entry name" value="RING-HC_UHRF1"/>
    <property type="match status" value="1"/>
</dbReference>
<dbReference type="SMART" id="SM00466">
    <property type="entry name" value="SRA"/>
    <property type="match status" value="1"/>
</dbReference>
<dbReference type="PANTHER" id="PTHR14140:SF2">
    <property type="entry name" value="E3 UBIQUITIN-PROTEIN LIGASE UHRF1"/>
    <property type="match status" value="1"/>
</dbReference>
<dbReference type="InterPro" id="IPR017907">
    <property type="entry name" value="Znf_RING_CS"/>
</dbReference>
<dbReference type="Gene3D" id="3.30.40.10">
    <property type="entry name" value="Zinc/RING finger domain, C3HC4 (zinc finger)"/>
    <property type="match status" value="1"/>
</dbReference>
<reference evidence="25" key="1">
    <citation type="submission" date="2025-08" db="UniProtKB">
        <authorList>
            <consortium name="Ensembl"/>
        </authorList>
    </citation>
    <scope>IDENTIFICATION</scope>
</reference>
<dbReference type="Gene3D" id="2.30.30.140">
    <property type="match status" value="1"/>
</dbReference>
<comment type="catalytic activity">
    <reaction evidence="1 19">
        <text>S-ubiquitinyl-[E2 ubiquitin-conjugating enzyme]-L-cysteine + [acceptor protein]-L-lysine = [E2 ubiquitin-conjugating enzyme]-L-cysteine + N(6)-ubiquitinyl-[acceptor protein]-L-lysine.</text>
        <dbReference type="EC" id="2.3.2.27"/>
    </reaction>
</comment>
<dbReference type="Gene3D" id="2.30.30.1150">
    <property type="match status" value="1"/>
</dbReference>
<evidence type="ECO:0000313" key="25">
    <source>
        <dbReference type="Ensembl" id="ENSCLMP00005025006.1"/>
    </source>
</evidence>
<dbReference type="InterPro" id="IPR047406">
    <property type="entry name" value="Ubl_UHRF1"/>
</dbReference>
<evidence type="ECO:0000256" key="1">
    <source>
        <dbReference type="ARBA" id="ARBA00000900"/>
    </source>
</evidence>
<evidence type="ECO:0000256" key="4">
    <source>
        <dbReference type="ARBA" id="ARBA00022553"/>
    </source>
</evidence>
<keyword evidence="5 19" id="KW-0808">Transferase</keyword>
<protein>
    <recommendedName>
        <fullName evidence="19">E3 ubiquitin-protein ligase UHRF</fullName>
        <ecNumber evidence="19">2.3.2.27</ecNumber>
    </recommendedName>
    <alternativeName>
        <fullName evidence="19">RING-type E3 ubiquitin transferase UHRF</fullName>
    </alternativeName>
    <alternativeName>
        <fullName evidence="19">Ubiquitin-like PHD and RING finger domain-containing protein</fullName>
    </alternativeName>
    <alternativeName>
        <fullName evidence="19">Ubiquitin-like-containing PHD and RING finger domains protein</fullName>
    </alternativeName>
</protein>
<evidence type="ECO:0000259" key="22">
    <source>
        <dbReference type="PROSITE" id="PS50053"/>
    </source>
</evidence>
<evidence type="ECO:0000259" key="24">
    <source>
        <dbReference type="PROSITE" id="PS51015"/>
    </source>
</evidence>
<comment type="subcellular location">
    <subcellularLocation>
        <location evidence="18 19">Nucleus</location>
    </subcellularLocation>
</comment>
<dbReference type="GO" id="GO:0003677">
    <property type="term" value="F:DNA binding"/>
    <property type="evidence" value="ECO:0007669"/>
    <property type="project" value="UniProtKB-KW"/>
</dbReference>
<evidence type="ECO:0000256" key="6">
    <source>
        <dbReference type="ARBA" id="ARBA00022723"/>
    </source>
</evidence>
<dbReference type="Gene3D" id="3.10.20.90">
    <property type="entry name" value="Phosphatidylinositol 3-kinase Catalytic Subunit, Chain A, domain 1"/>
    <property type="match status" value="1"/>
</dbReference>
<comment type="function">
    <text evidence="19">Multi domain E3 ubiquitin ligase that also plays a role in DNA methylation and histone modifications.</text>
</comment>
<dbReference type="InterPro" id="IPR000626">
    <property type="entry name" value="Ubiquitin-like_dom"/>
</dbReference>
<dbReference type="InterPro" id="IPR013083">
    <property type="entry name" value="Znf_RING/FYVE/PHD"/>
</dbReference>
<dbReference type="Proteomes" id="UP000694565">
    <property type="component" value="Unplaced"/>
</dbReference>
<evidence type="ECO:0000256" key="13">
    <source>
        <dbReference type="ARBA" id="ARBA00023125"/>
    </source>
</evidence>
<dbReference type="SUPFAM" id="SSF57903">
    <property type="entry name" value="FYVE/PHD zinc finger"/>
    <property type="match status" value="1"/>
</dbReference>
<dbReference type="InterPro" id="IPR015947">
    <property type="entry name" value="PUA-like_sf"/>
</dbReference>
<dbReference type="PROSITE" id="PS50016">
    <property type="entry name" value="ZF_PHD_2"/>
    <property type="match status" value="1"/>
</dbReference>
<dbReference type="UniPathway" id="UPA00143"/>
<dbReference type="InterPro" id="IPR045134">
    <property type="entry name" value="UHRF1/2-like"/>
</dbReference>
<sequence length="774" mass="87970">MWIQVRTMDGRETHQVDSLSKLTKVDDLRLKITELFKVEPERQRLFYRGKQMEDGHTIFDYNVGLNDIVQLLVRQKMPAVDVIKSKDKEADTSAPTNTSELVDAGFGFYKINELVDARDLNMGAWFEAQVVNVTKTTKTPKVEAAEAQSAEEEILYHVKYEDYPENGVIQLLSKDVRPRARTVYQWHQLEPGMIIMVNYNPDDPKERGYWYDAEIQRKRETRTMREIYAKIILGDAGDSLNDCRIMFLTEIYKIEEPGSLGDTPAGSERSNGPECKHCKDDLKKNCQWCNCHICGIKQDPDKQLLCDECDMAFHTYCLNPPLTTIPEDEDWYCPGCRNDASEVVLAGEKLKESKKKSKMASASSSSQRDWGKGMACVGRTKQCTIVPSNHYGPIPGVPVGSLWKFRVQVSESGVHRPHVAGIHGRSNDGAYSLVLAGGYEDDVDDGNEFTYTGSGGRDLSGNKRTAEQSCDQTLTHMNRAVALNCNVPVNDKNGAESKSWKQGKPVRVVRSCKGRKHSKYSPEEGNRYDGIYKVAKYWPAKGKSGFLVWRYLLRRDDEEPAPWTRDGKERIKKLGLTMQYPAGYQKEKENKNEVEEEAATPSKTKRKRKSQSSDDNNVSPVNYRRPPFYTSQHCSDFIFSLNADTSKTPPGKTPKKSKVEVYKLTQEQKSLIKNDKPNKKVWDEAMESLSLGPKFLNKVEEIFLCICCQEVVYQPVTTECQHNVCRECLQRSFRADVSTCPACRHDLGKNYPMTVNKSLQDILHQFFPGYSSGR</sequence>
<dbReference type="Pfam" id="PF00628">
    <property type="entry name" value="PHD"/>
    <property type="match status" value="1"/>
</dbReference>
<dbReference type="SUPFAM" id="SSF57850">
    <property type="entry name" value="RING/U-box"/>
    <property type="match status" value="1"/>
</dbReference>
<dbReference type="PROSITE" id="PS00518">
    <property type="entry name" value="ZF_RING_1"/>
    <property type="match status" value="1"/>
</dbReference>
<comment type="domain">
    <text evidence="19">The tudor-like regions specifically recognize and bind histone H3 unmethylated at 'Arg-2' (H3R2me0), while the PHD-type zinc finger specifically recognizes and binds histone H3 trimethylated at 'Lys-9' (H3K9me3).</text>
</comment>
<evidence type="ECO:0000256" key="8">
    <source>
        <dbReference type="ARBA" id="ARBA00022771"/>
    </source>
</evidence>
<keyword evidence="12" id="KW-0805">Transcription regulation</keyword>
<dbReference type="PANTHER" id="PTHR14140">
    <property type="entry name" value="E3 UBIQUITIN-PROTEIN LIGASE UHRF-RELATED"/>
    <property type="match status" value="1"/>
</dbReference>
<evidence type="ECO:0000256" key="15">
    <source>
        <dbReference type="ARBA" id="ARBA00023242"/>
    </source>
</evidence>
<feature type="domain" description="PHD-type" evidence="21">
    <location>
        <begin position="288"/>
        <end position="339"/>
    </location>
</feature>
<dbReference type="InterPro" id="IPR003105">
    <property type="entry name" value="SRA_YDG"/>
</dbReference>
<dbReference type="CDD" id="cd15616">
    <property type="entry name" value="PHD_UHRF1"/>
    <property type="match status" value="1"/>
</dbReference>
<evidence type="ECO:0000256" key="5">
    <source>
        <dbReference type="ARBA" id="ARBA00022679"/>
    </source>
</evidence>
<dbReference type="SUPFAM" id="SSF54236">
    <property type="entry name" value="Ubiquitin-like"/>
    <property type="match status" value="1"/>
</dbReference>
<dbReference type="GO" id="GO:0044027">
    <property type="term" value="P:negative regulation of gene expression via chromosomal CpG island methylation"/>
    <property type="evidence" value="ECO:0007669"/>
    <property type="project" value="UniProtKB-ARBA"/>
</dbReference>
<keyword evidence="10 19" id="KW-0862">Zinc</keyword>
<dbReference type="Gene3D" id="2.30.280.10">
    <property type="entry name" value="SRA-YDG"/>
    <property type="match status" value="1"/>
</dbReference>
<keyword evidence="9 19" id="KW-0833">Ubl conjugation pathway</keyword>
<evidence type="ECO:0000259" key="21">
    <source>
        <dbReference type="PROSITE" id="PS50016"/>
    </source>
</evidence>
<dbReference type="GO" id="GO:0061630">
    <property type="term" value="F:ubiquitin protein ligase activity"/>
    <property type="evidence" value="ECO:0007669"/>
    <property type="project" value="UniProtKB-UniRule"/>
</dbReference>
<feature type="domain" description="RING-type" evidence="23">
    <location>
        <begin position="291"/>
        <end position="337"/>
    </location>
</feature>
<evidence type="ECO:0000256" key="17">
    <source>
        <dbReference type="PROSITE-ProRule" id="PRU00175"/>
    </source>
</evidence>
<reference evidence="25" key="2">
    <citation type="submission" date="2025-09" db="UniProtKB">
        <authorList>
            <consortium name="Ensembl"/>
        </authorList>
    </citation>
    <scope>IDENTIFICATION</scope>
</reference>
<evidence type="ECO:0000256" key="7">
    <source>
        <dbReference type="ARBA" id="ARBA00022737"/>
    </source>
</evidence>
<dbReference type="FunFam" id="3.10.20.90:FF:000143">
    <property type="entry name" value="E3 ubiquitin-protein ligase UHRF1 isoform 1"/>
    <property type="match status" value="1"/>
</dbReference>
<feature type="region of interest" description="Disordered" evidence="20">
    <location>
        <begin position="582"/>
        <end position="622"/>
    </location>
</feature>
<evidence type="ECO:0000256" key="18">
    <source>
        <dbReference type="PROSITE-ProRule" id="PRU00358"/>
    </source>
</evidence>
<keyword evidence="8 17" id="KW-0863">Zinc-finger</keyword>
<dbReference type="FunFam" id="3.30.40.10:FF:000066">
    <property type="entry name" value="E3 ubiquitin-protein ligase UHRF2 isoform X1"/>
    <property type="match status" value="1"/>
</dbReference>
<keyword evidence="3" id="KW-0678">Repressor</keyword>
<evidence type="ECO:0000256" key="19">
    <source>
        <dbReference type="RuleBase" id="RU369101"/>
    </source>
</evidence>
<keyword evidence="6 19" id="KW-0479">Metal-binding</keyword>
<comment type="domain">
    <text evidence="19">The YDG domain mediates the interaction with histone H3.</text>
</comment>
<dbReference type="GO" id="GO:0016567">
    <property type="term" value="P:protein ubiquitination"/>
    <property type="evidence" value="ECO:0007669"/>
    <property type="project" value="UniProtKB-UniRule"/>
</dbReference>
<keyword evidence="26" id="KW-1185">Reference proteome</keyword>
<dbReference type="CDD" id="cd17122">
    <property type="entry name" value="Ubl_UHRF1"/>
    <property type="match status" value="1"/>
</dbReference>
<comment type="pathway">
    <text evidence="2 19">Protein modification; protein ubiquitination.</text>
</comment>
<evidence type="ECO:0000256" key="2">
    <source>
        <dbReference type="ARBA" id="ARBA00004906"/>
    </source>
</evidence>
<evidence type="ECO:0000256" key="10">
    <source>
        <dbReference type="ARBA" id="ARBA00022833"/>
    </source>
</evidence>
<dbReference type="InterPro" id="IPR021991">
    <property type="entry name" value="TTD_dom"/>
</dbReference>
<dbReference type="GO" id="GO:0042393">
    <property type="term" value="F:histone binding"/>
    <property type="evidence" value="ECO:0007669"/>
    <property type="project" value="UniProtKB-UniRule"/>
</dbReference>
<dbReference type="AlphaFoldDB" id="A0A8C3G035"/>
<keyword evidence="15 18" id="KW-0539">Nucleus</keyword>
<feature type="domain" description="YDG" evidence="24">
    <location>
        <begin position="392"/>
        <end position="555"/>
    </location>
</feature>
<proteinExistence type="predicted"/>
<evidence type="ECO:0000256" key="20">
    <source>
        <dbReference type="SAM" id="MobiDB-lite"/>
    </source>
</evidence>
<keyword evidence="4" id="KW-0597">Phosphoprotein</keyword>
<keyword evidence="7" id="KW-0677">Repeat</keyword>
<evidence type="ECO:0000256" key="11">
    <source>
        <dbReference type="ARBA" id="ARBA00022853"/>
    </source>
</evidence>
<keyword evidence="16" id="KW-0131">Cell cycle</keyword>
<evidence type="ECO:0000256" key="12">
    <source>
        <dbReference type="ARBA" id="ARBA00023015"/>
    </source>
</evidence>
<dbReference type="FunFam" id="2.30.280.10:FF:000001">
    <property type="entry name" value="E3 ubiquitin-protein ligase UHRF1 isoform 1"/>
    <property type="match status" value="1"/>
</dbReference>